<evidence type="ECO:0000256" key="3">
    <source>
        <dbReference type="RuleBase" id="RU000363"/>
    </source>
</evidence>
<dbReference type="InterPro" id="IPR036291">
    <property type="entry name" value="NAD(P)-bd_dom_sf"/>
</dbReference>
<evidence type="ECO:0000313" key="5">
    <source>
        <dbReference type="EMBL" id="GED27140.1"/>
    </source>
</evidence>
<reference evidence="5 8" key="2">
    <citation type="submission" date="2019-06" db="EMBL/GenBank/DDBJ databases">
        <title>Whole genome shotgun sequence of Brevibacillus agri NBRC 15538.</title>
        <authorList>
            <person name="Hosoyama A."/>
            <person name="Uohara A."/>
            <person name="Ohji S."/>
            <person name="Ichikawa N."/>
        </authorList>
    </citation>
    <scope>NUCLEOTIDE SEQUENCE [LARGE SCALE GENOMIC DNA]</scope>
    <source>
        <strain evidence="5 8">NBRC 15538</strain>
    </source>
</reference>
<dbReference type="InterPro" id="IPR057326">
    <property type="entry name" value="KR_dom"/>
</dbReference>
<evidence type="ECO:0000259" key="4">
    <source>
        <dbReference type="SMART" id="SM00822"/>
    </source>
</evidence>
<keyword evidence="2" id="KW-0560">Oxidoreductase</keyword>
<comment type="caution">
    <text evidence="6">The sequence shown here is derived from an EMBL/GenBank/DDBJ whole genome shotgun (WGS) entry which is preliminary data.</text>
</comment>
<dbReference type="OrthoDB" id="9775296at2"/>
<evidence type="ECO:0000256" key="1">
    <source>
        <dbReference type="ARBA" id="ARBA00006484"/>
    </source>
</evidence>
<dbReference type="PRINTS" id="PR00081">
    <property type="entry name" value="GDHRDH"/>
</dbReference>
<evidence type="ECO:0000313" key="6">
    <source>
        <dbReference type="EMBL" id="RNB51172.1"/>
    </source>
</evidence>
<dbReference type="AlphaFoldDB" id="A0A3M8AIX1"/>
<dbReference type="RefSeq" id="WP_007782948.1">
    <property type="nucleotide sequence ID" value="NZ_BJOD01000035.1"/>
</dbReference>
<dbReference type="PANTHER" id="PTHR43976:SF16">
    <property type="entry name" value="SHORT-CHAIN DEHYDROGENASE_REDUCTASE FAMILY PROTEIN"/>
    <property type="match status" value="1"/>
</dbReference>
<reference evidence="6 7" key="1">
    <citation type="submission" date="2018-10" db="EMBL/GenBank/DDBJ databases">
        <title>Phylogenomics of Brevibacillus.</title>
        <authorList>
            <person name="Dunlap C."/>
        </authorList>
    </citation>
    <scope>NUCLEOTIDE SEQUENCE [LARGE SCALE GENOMIC DNA]</scope>
    <source>
        <strain evidence="6 7">NRRL NRS 1219</strain>
    </source>
</reference>
<dbReference type="InterPro" id="IPR020904">
    <property type="entry name" value="Sc_DH/Rdtase_CS"/>
</dbReference>
<gene>
    <name evidence="5" type="primary">yusZ</name>
    <name evidence="5" type="ORF">BAG01nite_32420</name>
    <name evidence="6" type="ORF">EB820_20170</name>
</gene>
<dbReference type="PANTHER" id="PTHR43976">
    <property type="entry name" value="SHORT CHAIN DEHYDROGENASE"/>
    <property type="match status" value="1"/>
</dbReference>
<dbReference type="Gene3D" id="3.40.50.720">
    <property type="entry name" value="NAD(P)-binding Rossmann-like Domain"/>
    <property type="match status" value="1"/>
</dbReference>
<sequence>MQKRPIALITGTSSGFGMNASVALVKAGFYVIASMRDLEKRGPLDKIANLHIASEHMEVISLDVTRPAEIEQAITSIIERHGRIDLLLNNAGCAYGGFAEEIPPEHWRSQFAVNVFGLIDVTRAVLPHMRRQQAGRIINLSSISGRFGFPGLSPYAASKHAVEGFSESLRLEMLPYHVYVSVIEPGSYRTPIWEKALQTQQPVPDSDSAYAGQMKLLRQHVESIMRSAPEPDAVISAIVRAATSPAPRFRYPVGRSTVLMLAAKTLLPWRWIERLVVKKLSPSSHRAD</sequence>
<feature type="domain" description="Ketoreductase" evidence="4">
    <location>
        <begin position="5"/>
        <end position="188"/>
    </location>
</feature>
<evidence type="ECO:0000256" key="2">
    <source>
        <dbReference type="ARBA" id="ARBA00023002"/>
    </source>
</evidence>
<dbReference type="InterPro" id="IPR051911">
    <property type="entry name" value="SDR_oxidoreductase"/>
</dbReference>
<dbReference type="GeneID" id="82809940"/>
<dbReference type="PROSITE" id="PS00061">
    <property type="entry name" value="ADH_SHORT"/>
    <property type="match status" value="1"/>
</dbReference>
<dbReference type="Pfam" id="PF00106">
    <property type="entry name" value="adh_short"/>
    <property type="match status" value="1"/>
</dbReference>
<protein>
    <submittedName>
        <fullName evidence="5">Oxidoreductase YusZ</fullName>
    </submittedName>
    <submittedName>
        <fullName evidence="6">SDR family oxidoreductase</fullName>
    </submittedName>
</protein>
<dbReference type="EMBL" id="BJOD01000035">
    <property type="protein sequence ID" value="GED27140.1"/>
    <property type="molecule type" value="Genomic_DNA"/>
</dbReference>
<dbReference type="NCBIfam" id="NF005372">
    <property type="entry name" value="PRK06914.1"/>
    <property type="match status" value="1"/>
</dbReference>
<dbReference type="Proteomes" id="UP000317180">
    <property type="component" value="Unassembled WGS sequence"/>
</dbReference>
<dbReference type="PRINTS" id="PR00080">
    <property type="entry name" value="SDRFAMILY"/>
</dbReference>
<dbReference type="EMBL" id="RHHN01000065">
    <property type="protein sequence ID" value="RNB51172.1"/>
    <property type="molecule type" value="Genomic_DNA"/>
</dbReference>
<dbReference type="InterPro" id="IPR002347">
    <property type="entry name" value="SDR_fam"/>
</dbReference>
<dbReference type="CDD" id="cd05374">
    <property type="entry name" value="17beta-HSD-like_SDR_c"/>
    <property type="match status" value="1"/>
</dbReference>
<evidence type="ECO:0000313" key="8">
    <source>
        <dbReference type="Proteomes" id="UP000317180"/>
    </source>
</evidence>
<organism evidence="6 7">
    <name type="scientific">Brevibacillus agri</name>
    <dbReference type="NCBI Taxonomy" id="51101"/>
    <lineage>
        <taxon>Bacteria</taxon>
        <taxon>Bacillati</taxon>
        <taxon>Bacillota</taxon>
        <taxon>Bacilli</taxon>
        <taxon>Bacillales</taxon>
        <taxon>Paenibacillaceae</taxon>
        <taxon>Brevibacillus</taxon>
    </lineage>
</organism>
<accession>A0A3M8AIX1</accession>
<dbReference type="GO" id="GO:0016491">
    <property type="term" value="F:oxidoreductase activity"/>
    <property type="evidence" value="ECO:0007669"/>
    <property type="project" value="UniProtKB-KW"/>
</dbReference>
<dbReference type="SMART" id="SM00822">
    <property type="entry name" value="PKS_KR"/>
    <property type="match status" value="1"/>
</dbReference>
<keyword evidence="8" id="KW-1185">Reference proteome</keyword>
<name>A0A3M8AIX1_9BACL</name>
<evidence type="ECO:0000313" key="7">
    <source>
        <dbReference type="Proteomes" id="UP000276178"/>
    </source>
</evidence>
<comment type="similarity">
    <text evidence="1 3">Belongs to the short-chain dehydrogenases/reductases (SDR) family.</text>
</comment>
<proteinExistence type="inferred from homology"/>
<dbReference type="Proteomes" id="UP000276178">
    <property type="component" value="Unassembled WGS sequence"/>
</dbReference>
<dbReference type="SUPFAM" id="SSF51735">
    <property type="entry name" value="NAD(P)-binding Rossmann-fold domains"/>
    <property type="match status" value="1"/>
</dbReference>